<dbReference type="SMART" id="SM00388">
    <property type="entry name" value="HisKA"/>
    <property type="match status" value="1"/>
</dbReference>
<proteinExistence type="inferred from homology"/>
<dbReference type="SUPFAM" id="SSF52172">
    <property type="entry name" value="CheY-like"/>
    <property type="match status" value="1"/>
</dbReference>
<evidence type="ECO:0000313" key="19">
    <source>
        <dbReference type="EMBL" id="MZP42440.1"/>
    </source>
</evidence>
<evidence type="ECO:0000256" key="4">
    <source>
        <dbReference type="ARBA" id="ARBA00018672"/>
    </source>
</evidence>
<organism evidence="19 20">
    <name type="scientific">Heliomicrobium gestii</name>
    <name type="common">Heliobacterium gestii</name>
    <dbReference type="NCBI Taxonomy" id="2699"/>
    <lineage>
        <taxon>Bacteria</taxon>
        <taxon>Bacillati</taxon>
        <taxon>Bacillota</taxon>
        <taxon>Clostridia</taxon>
        <taxon>Eubacteriales</taxon>
        <taxon>Heliobacteriaceae</taxon>
        <taxon>Heliomicrobium</taxon>
    </lineage>
</organism>
<dbReference type="InterPro" id="IPR036890">
    <property type="entry name" value="HATPase_C_sf"/>
</dbReference>
<protein>
    <recommendedName>
        <fullName evidence="14">Circadian input-output histidine kinase CikA</fullName>
        <ecNumber evidence="3">2.7.13.3</ecNumber>
    </recommendedName>
    <alternativeName>
        <fullName evidence="13">Sensory/regulatory protein RpfC</fullName>
    </alternativeName>
    <alternativeName>
        <fullName evidence="4">Stage 0 sporulation protein A homolog</fullName>
    </alternativeName>
</protein>
<evidence type="ECO:0000259" key="18">
    <source>
        <dbReference type="PROSITE" id="PS50110"/>
    </source>
</evidence>
<evidence type="ECO:0000256" key="5">
    <source>
        <dbReference type="ARBA" id="ARBA00022553"/>
    </source>
</evidence>
<dbReference type="OrthoDB" id="9805486at2"/>
<dbReference type="AlphaFoldDB" id="A0A845LBZ2"/>
<dbReference type="Pfam" id="PF00512">
    <property type="entry name" value="HisKA"/>
    <property type="match status" value="1"/>
</dbReference>
<evidence type="ECO:0000256" key="11">
    <source>
        <dbReference type="ARBA" id="ARBA00024867"/>
    </source>
</evidence>
<dbReference type="PROSITE" id="PS50109">
    <property type="entry name" value="HIS_KIN"/>
    <property type="match status" value="1"/>
</dbReference>
<feature type="coiled-coil region" evidence="16">
    <location>
        <begin position="155"/>
        <end position="206"/>
    </location>
</feature>
<keyword evidence="10" id="KW-0902">Two-component regulatory system</keyword>
<dbReference type="FunFam" id="3.30.565.10:FF:000010">
    <property type="entry name" value="Sensor histidine kinase RcsC"/>
    <property type="match status" value="1"/>
</dbReference>
<dbReference type="SMART" id="SM00387">
    <property type="entry name" value="HATPase_c"/>
    <property type="match status" value="1"/>
</dbReference>
<dbReference type="FunFam" id="1.10.287.130:FF:000002">
    <property type="entry name" value="Two-component osmosensing histidine kinase"/>
    <property type="match status" value="1"/>
</dbReference>
<dbReference type="Proteomes" id="UP000471031">
    <property type="component" value="Unassembled WGS sequence"/>
</dbReference>
<evidence type="ECO:0000256" key="14">
    <source>
        <dbReference type="ARBA" id="ARBA00074306"/>
    </source>
</evidence>
<dbReference type="Pfam" id="PF02518">
    <property type="entry name" value="HATPase_c"/>
    <property type="match status" value="1"/>
</dbReference>
<dbReference type="EC" id="2.7.13.3" evidence="3"/>
<evidence type="ECO:0000256" key="6">
    <source>
        <dbReference type="ARBA" id="ARBA00022679"/>
    </source>
</evidence>
<evidence type="ECO:0000256" key="7">
    <source>
        <dbReference type="ARBA" id="ARBA00022741"/>
    </source>
</evidence>
<dbReference type="SUPFAM" id="SSF55874">
    <property type="entry name" value="ATPase domain of HSP90 chaperone/DNA topoisomerase II/histidine kinase"/>
    <property type="match status" value="1"/>
</dbReference>
<dbReference type="Pfam" id="PF00072">
    <property type="entry name" value="Response_reg"/>
    <property type="match status" value="1"/>
</dbReference>
<dbReference type="Gene3D" id="1.10.287.130">
    <property type="match status" value="1"/>
</dbReference>
<dbReference type="PROSITE" id="PS50110">
    <property type="entry name" value="RESPONSE_REGULATORY"/>
    <property type="match status" value="1"/>
</dbReference>
<evidence type="ECO:0000256" key="2">
    <source>
        <dbReference type="ARBA" id="ARBA00006402"/>
    </source>
</evidence>
<dbReference type="CDD" id="cd17546">
    <property type="entry name" value="REC_hyHK_CKI1_RcsC-like"/>
    <property type="match status" value="1"/>
</dbReference>
<dbReference type="SMART" id="SM00448">
    <property type="entry name" value="REC"/>
    <property type="match status" value="1"/>
</dbReference>
<comment type="similarity">
    <text evidence="2">In the N-terminal section; belongs to the phytochrome family.</text>
</comment>
<feature type="modified residue" description="4-aspartylphosphate" evidence="15">
    <location>
        <position position="511"/>
    </location>
</feature>
<dbReference type="InterPro" id="IPR001789">
    <property type="entry name" value="Sig_transdc_resp-reg_receiver"/>
</dbReference>
<keyword evidence="7" id="KW-0547">Nucleotide-binding</keyword>
<feature type="domain" description="Histidine kinase" evidence="17">
    <location>
        <begin position="213"/>
        <end position="437"/>
    </location>
</feature>
<keyword evidence="6" id="KW-0808">Transferase</keyword>
<keyword evidence="8" id="KW-0418">Kinase</keyword>
<dbReference type="Gene3D" id="3.40.50.2300">
    <property type="match status" value="1"/>
</dbReference>
<evidence type="ECO:0000256" key="10">
    <source>
        <dbReference type="ARBA" id="ARBA00023012"/>
    </source>
</evidence>
<dbReference type="GO" id="GO:0000155">
    <property type="term" value="F:phosphorelay sensor kinase activity"/>
    <property type="evidence" value="ECO:0007669"/>
    <property type="project" value="InterPro"/>
</dbReference>
<evidence type="ECO:0000256" key="8">
    <source>
        <dbReference type="ARBA" id="ARBA00022777"/>
    </source>
</evidence>
<dbReference type="Gene3D" id="3.30.565.10">
    <property type="entry name" value="Histidine kinase-like ATPase, C-terminal domain"/>
    <property type="match status" value="1"/>
</dbReference>
<comment type="subunit">
    <text evidence="12">At low DSF concentrations, interacts with RpfF.</text>
</comment>
<dbReference type="SUPFAM" id="SSF47384">
    <property type="entry name" value="Homodimeric domain of signal transducing histidine kinase"/>
    <property type="match status" value="1"/>
</dbReference>
<dbReference type="PANTHER" id="PTHR45339:SF1">
    <property type="entry name" value="HYBRID SIGNAL TRANSDUCTION HISTIDINE KINASE J"/>
    <property type="match status" value="1"/>
</dbReference>
<dbReference type="InterPro" id="IPR004358">
    <property type="entry name" value="Sig_transdc_His_kin-like_C"/>
</dbReference>
<dbReference type="RefSeq" id="WP_161260997.1">
    <property type="nucleotide sequence ID" value="NZ_JAFBDC010000020.1"/>
</dbReference>
<keyword evidence="20" id="KW-1185">Reference proteome</keyword>
<gene>
    <name evidence="19" type="ORF">GTO89_05215</name>
</gene>
<evidence type="ECO:0000256" key="13">
    <source>
        <dbReference type="ARBA" id="ARBA00068150"/>
    </source>
</evidence>
<evidence type="ECO:0000256" key="12">
    <source>
        <dbReference type="ARBA" id="ARBA00064003"/>
    </source>
</evidence>
<evidence type="ECO:0000256" key="9">
    <source>
        <dbReference type="ARBA" id="ARBA00022840"/>
    </source>
</evidence>
<name>A0A845LBZ2_HELGE</name>
<dbReference type="EMBL" id="WXEX01000003">
    <property type="protein sequence ID" value="MZP42440.1"/>
    <property type="molecule type" value="Genomic_DNA"/>
</dbReference>
<reference evidence="19 20" key="1">
    <citation type="submission" date="2020-01" db="EMBL/GenBank/DDBJ databases">
        <title>Whole genome sequence of Heliobacterium gestii DSM 11169.</title>
        <authorList>
            <person name="Kyndt J.A."/>
            <person name="Meyer T.E."/>
        </authorList>
    </citation>
    <scope>NUCLEOTIDE SEQUENCE [LARGE SCALE GENOMIC DNA]</scope>
    <source>
        <strain evidence="19 20">DSM 11169</strain>
    </source>
</reference>
<evidence type="ECO:0000313" key="20">
    <source>
        <dbReference type="Proteomes" id="UP000471031"/>
    </source>
</evidence>
<dbReference type="InterPro" id="IPR036097">
    <property type="entry name" value="HisK_dim/P_sf"/>
</dbReference>
<evidence type="ECO:0000256" key="16">
    <source>
        <dbReference type="SAM" id="Coils"/>
    </source>
</evidence>
<keyword evidence="9" id="KW-0067">ATP-binding</keyword>
<dbReference type="CDD" id="cd16922">
    <property type="entry name" value="HATPase_EvgS-ArcB-TorS-like"/>
    <property type="match status" value="1"/>
</dbReference>
<feature type="domain" description="Response regulatory" evidence="18">
    <location>
        <begin position="462"/>
        <end position="580"/>
    </location>
</feature>
<dbReference type="InterPro" id="IPR005467">
    <property type="entry name" value="His_kinase_dom"/>
</dbReference>
<dbReference type="GO" id="GO:0005524">
    <property type="term" value="F:ATP binding"/>
    <property type="evidence" value="ECO:0007669"/>
    <property type="project" value="UniProtKB-KW"/>
</dbReference>
<dbReference type="CDD" id="cd00082">
    <property type="entry name" value="HisKA"/>
    <property type="match status" value="1"/>
</dbReference>
<accession>A0A845LBZ2</accession>
<dbReference type="InterPro" id="IPR003661">
    <property type="entry name" value="HisK_dim/P_dom"/>
</dbReference>
<comment type="function">
    <text evidence="11">May play the central regulatory role in sporulation. It may be an element of the effector pathway responsible for the activation of sporulation genes in response to nutritional stress. Spo0A may act in concert with spo0H (a sigma factor) to control the expression of some genes that are critical to the sporulation process.</text>
</comment>
<dbReference type="PRINTS" id="PR00344">
    <property type="entry name" value="BCTRLSENSOR"/>
</dbReference>
<evidence type="ECO:0000259" key="17">
    <source>
        <dbReference type="PROSITE" id="PS50109"/>
    </source>
</evidence>
<evidence type="ECO:0000256" key="1">
    <source>
        <dbReference type="ARBA" id="ARBA00000085"/>
    </source>
</evidence>
<comment type="catalytic activity">
    <reaction evidence="1">
        <text>ATP + protein L-histidine = ADP + protein N-phospho-L-histidine.</text>
        <dbReference type="EC" id="2.7.13.3"/>
    </reaction>
</comment>
<dbReference type="InterPro" id="IPR011006">
    <property type="entry name" value="CheY-like_superfamily"/>
</dbReference>
<dbReference type="InterPro" id="IPR003594">
    <property type="entry name" value="HATPase_dom"/>
</dbReference>
<dbReference type="PANTHER" id="PTHR45339">
    <property type="entry name" value="HYBRID SIGNAL TRANSDUCTION HISTIDINE KINASE J"/>
    <property type="match status" value="1"/>
</dbReference>
<comment type="caution">
    <text evidence="19">The sequence shown here is derived from an EMBL/GenBank/DDBJ whole genome shotgun (WGS) entry which is preliminary data.</text>
</comment>
<evidence type="ECO:0000256" key="15">
    <source>
        <dbReference type="PROSITE-ProRule" id="PRU00169"/>
    </source>
</evidence>
<keyword evidence="16" id="KW-0175">Coiled coil</keyword>
<keyword evidence="5 15" id="KW-0597">Phosphoprotein</keyword>
<evidence type="ECO:0000256" key="3">
    <source>
        <dbReference type="ARBA" id="ARBA00012438"/>
    </source>
</evidence>
<sequence>MSGIVISESDIQFEPDIIQVRQRAREIASLAGLSDHDRTRLISALSDLLRSLLLSGGGKVEFNLLERDNRQYLEIVLRGGEHFCTAGESPMNRLGQVPGTIRYENLVDLFAVEDKPGETVVCLAKAIPSILPRVSNPVVIGWQEALEKEKPQTALDEIKQQNRELGQALVMLQQRELELKQQLEKVQRLNVELKDAKEAADAANRAKSDFLATMSHEIRTPMNGIIGMTELLLHTALDREQRDYAEVVGNSANLLLTIINDILDFSKIEAGKMSLEQVEFDLPCLLDDVMQDYAGKAEKKGLLFFARVDIMDLRFVRGDPVRLRQVLFNLLSNAVKFTETGQVTVRISQEPGLSSISPSDLVRFEIADTGVGIPERAKVSLFQPFTQADTSTTRRYGGTGLGLSIARRLVDLMGGQIGFESREGEGSTFWFVIPLVPFGPTKKAAPSTVISQRGLAIRTDKPVLLVEEDPVNQRLATLHLKKFGLTVHAVTSVEEGVRSTAVEDYGLILLDSPNIEEDSLDIVKQMRDHANGANGTTPIIAMTSSVRQGYKKRNSILGVDDGLTKPLNRVDVERMLVRWLPLTAEMG</sequence>